<sequence>MAGTAQYTSITQTVTAQPQPQNATFLPFQQPAVPQPKKPCKCCAPCCMFFQICACLAEVCFAVCDCREI</sequence>
<dbReference type="HOGENOM" id="CLU_197011_0_0_1"/>
<reference evidence="1" key="1">
    <citation type="submission" date="2017-08" db="EMBL/GenBank/DDBJ databases">
        <authorList>
            <person name="de Groot N.N."/>
        </authorList>
    </citation>
    <scope>NUCLEOTIDE SEQUENCE [LARGE SCALE GENOMIC DNA]</scope>
    <source>
        <strain evidence="1">PX439</strain>
    </source>
</reference>
<evidence type="ECO:0000313" key="1">
    <source>
        <dbReference type="EMBL" id="OZG08241.1"/>
    </source>
</evidence>
<keyword evidence="2" id="KW-1185">Reference proteome</keyword>
<feature type="non-terminal residue" evidence="1">
    <location>
        <position position="1"/>
    </location>
</feature>
<proteinExistence type="predicted"/>
<gene>
    <name evidence="1" type="ORF">FL82_01986</name>
</gene>
<evidence type="ECO:0000313" key="2">
    <source>
        <dbReference type="Proteomes" id="UP000216624"/>
    </source>
</evidence>
<dbReference type="eggNOG" id="ENOG502TITH">
    <property type="taxonomic scope" value="Eukaryota"/>
</dbReference>
<name>A0A261BD47_CAERE</name>
<dbReference type="CTD" id="9799116"/>
<dbReference type="KEGG" id="crq:GCK72_025005"/>
<dbReference type="Proteomes" id="UP000216624">
    <property type="component" value="Unassembled WGS sequence"/>
</dbReference>
<comment type="caution">
    <text evidence="1">The sequence shown here is derived from an EMBL/GenBank/DDBJ whole genome shotgun (WGS) entry which is preliminary data.</text>
</comment>
<dbReference type="EMBL" id="NMWX01000001">
    <property type="protein sequence ID" value="OZG08241.1"/>
    <property type="molecule type" value="Genomic_DNA"/>
</dbReference>
<dbReference type="OMA" id="AEVCFAV"/>
<organism evidence="1 2">
    <name type="scientific">Caenorhabditis remanei</name>
    <name type="common">Caenorhabditis vulgaris</name>
    <dbReference type="NCBI Taxonomy" id="31234"/>
    <lineage>
        <taxon>Eukaryota</taxon>
        <taxon>Metazoa</taxon>
        <taxon>Ecdysozoa</taxon>
        <taxon>Nematoda</taxon>
        <taxon>Chromadorea</taxon>
        <taxon>Rhabditida</taxon>
        <taxon>Rhabditina</taxon>
        <taxon>Rhabditomorpha</taxon>
        <taxon>Rhabditoidea</taxon>
        <taxon>Rhabditidae</taxon>
        <taxon>Peloderinae</taxon>
        <taxon>Caenorhabditis</taxon>
    </lineage>
</organism>
<protein>
    <submittedName>
        <fullName evidence="1">Uncharacterized protein</fullName>
    </submittedName>
</protein>
<accession>A0A261BD47</accession>